<feature type="chain" id="PRO_5011741545" evidence="1">
    <location>
        <begin position="19"/>
        <end position="363"/>
    </location>
</feature>
<protein>
    <submittedName>
        <fullName evidence="3">Glucose/arabinose dehydrogenase, beta-propeller fold</fullName>
    </submittedName>
</protein>
<sequence length="363" mass="40368">MRGMGMMSLWLWSAMVSAVQLPPGFSLQLLSDRVPNARQMAWGAQGTLFVGSRKEGKVYALRDLDGDGDYETRDVIAKGLFMPSGVAFRDGALYVAAVNRILRFDDIEANLLAPAYEVAFDGLPSDSHHGWKFIRFDPAGRLVVPVGAPCNVCNRERPYASLLALHLEKGHYEVLATGVRNSVGFDFHPRTGELFFSDNGRDHLGDDSPPDEINRLTTPGAHFGFPFVHGKDVPDPQFHTSDAQRAAFQPPWFELQAHVAPLGVHFYRGRQFPAPYREALFIAEHGSWNRSSKVGYRVSMLRVNEQGVPQYQVVIDGWLDGEQPLARPVAFLEHPDGSLLISDDYNGAVYKLTYTDSPAHADR</sequence>
<feature type="domain" description="Pyrroloquinoline quinone-dependent pyranose dehydrogenase beta-propeller" evidence="2">
    <location>
        <begin position="20"/>
        <end position="353"/>
    </location>
</feature>
<name>A0A1G8MHH8_9GAMM</name>
<keyword evidence="1" id="KW-0732">Signal</keyword>
<dbReference type="InterPro" id="IPR011041">
    <property type="entry name" value="Quinoprot_gluc/sorb_DH_b-prop"/>
</dbReference>
<dbReference type="Proteomes" id="UP000199527">
    <property type="component" value="Unassembled WGS sequence"/>
</dbReference>
<dbReference type="Pfam" id="PF22807">
    <property type="entry name" value="TrAA12"/>
    <property type="match status" value="1"/>
</dbReference>
<reference evidence="4" key="1">
    <citation type="submission" date="2016-10" db="EMBL/GenBank/DDBJ databases">
        <authorList>
            <person name="Varghese N."/>
            <person name="Submissions S."/>
        </authorList>
    </citation>
    <scope>NUCLEOTIDE SEQUENCE [LARGE SCALE GENOMIC DNA]</scope>
    <source>
        <strain evidence="4">DSM 23317</strain>
    </source>
</reference>
<evidence type="ECO:0000256" key="1">
    <source>
        <dbReference type="SAM" id="SignalP"/>
    </source>
</evidence>
<proteinExistence type="predicted"/>
<evidence type="ECO:0000313" key="4">
    <source>
        <dbReference type="Proteomes" id="UP000199527"/>
    </source>
</evidence>
<feature type="signal peptide" evidence="1">
    <location>
        <begin position="1"/>
        <end position="18"/>
    </location>
</feature>
<evidence type="ECO:0000259" key="2">
    <source>
        <dbReference type="Pfam" id="PF22807"/>
    </source>
</evidence>
<dbReference type="AlphaFoldDB" id="A0A1G8MHH8"/>
<dbReference type="InterPro" id="IPR054539">
    <property type="entry name" value="Beta-prop_PDH"/>
</dbReference>
<gene>
    <name evidence="3" type="ORF">SAMN04488540_102379</name>
</gene>
<dbReference type="PANTHER" id="PTHR33546:SF1">
    <property type="entry name" value="LARGE, MULTIFUNCTIONAL SECRETED PROTEIN"/>
    <property type="match status" value="1"/>
</dbReference>
<dbReference type="InterPro" id="IPR011042">
    <property type="entry name" value="6-blade_b-propeller_TolB-like"/>
</dbReference>
<evidence type="ECO:0000313" key="3">
    <source>
        <dbReference type="EMBL" id="SDI67277.1"/>
    </source>
</evidence>
<dbReference type="SUPFAM" id="SSF50952">
    <property type="entry name" value="Soluble quinoprotein glucose dehydrogenase"/>
    <property type="match status" value="1"/>
</dbReference>
<dbReference type="Gene3D" id="2.120.10.30">
    <property type="entry name" value="TolB, C-terminal domain"/>
    <property type="match status" value="1"/>
</dbReference>
<dbReference type="EMBL" id="FNEM01000002">
    <property type="protein sequence ID" value="SDI67277.1"/>
    <property type="molecule type" value="Genomic_DNA"/>
</dbReference>
<accession>A0A1G8MHH8</accession>
<keyword evidence="4" id="KW-1185">Reference proteome</keyword>
<dbReference type="PANTHER" id="PTHR33546">
    <property type="entry name" value="LARGE, MULTIFUNCTIONAL SECRETED PROTEIN-RELATED"/>
    <property type="match status" value="1"/>
</dbReference>
<organism evidence="3 4">
    <name type="scientific">Ferrimonas sediminum</name>
    <dbReference type="NCBI Taxonomy" id="718193"/>
    <lineage>
        <taxon>Bacteria</taxon>
        <taxon>Pseudomonadati</taxon>
        <taxon>Pseudomonadota</taxon>
        <taxon>Gammaproteobacteria</taxon>
        <taxon>Alteromonadales</taxon>
        <taxon>Ferrimonadaceae</taxon>
        <taxon>Ferrimonas</taxon>
    </lineage>
</organism>